<keyword evidence="3" id="KW-1185">Reference proteome</keyword>
<name>A0A841I145_9DEIO</name>
<gene>
    <name evidence="2" type="ORF">HNR42_001112</name>
</gene>
<reference evidence="2 3" key="1">
    <citation type="submission" date="2020-08" db="EMBL/GenBank/DDBJ databases">
        <title>Genomic Encyclopedia of Type Strains, Phase IV (KMG-IV): sequencing the most valuable type-strain genomes for metagenomic binning, comparative biology and taxonomic classification.</title>
        <authorList>
            <person name="Goeker M."/>
        </authorList>
    </citation>
    <scope>NUCLEOTIDE SEQUENCE [LARGE SCALE GENOMIC DNA]</scope>
    <source>
        <strain evidence="2 3">DSM 21458</strain>
    </source>
</reference>
<feature type="transmembrane region" description="Helical" evidence="1">
    <location>
        <begin position="20"/>
        <end position="43"/>
    </location>
</feature>
<feature type="transmembrane region" description="Helical" evidence="1">
    <location>
        <begin position="112"/>
        <end position="135"/>
    </location>
</feature>
<feature type="transmembrane region" description="Helical" evidence="1">
    <location>
        <begin position="386"/>
        <end position="404"/>
    </location>
</feature>
<dbReference type="Proteomes" id="UP000569951">
    <property type="component" value="Unassembled WGS sequence"/>
</dbReference>
<dbReference type="EMBL" id="JACHHG010000003">
    <property type="protein sequence ID" value="MBB6097695.1"/>
    <property type="molecule type" value="Genomic_DNA"/>
</dbReference>
<sequence length="411" mass="44651">MSVRPSRRPTWDRNYRLGVYNGWLVFVGDGFMNATVVLAAFAAKLGASNAIIGLLPAIQQGGWMLPQLIIAGIVRAHPYKLPVYRSAATIRALTYVWMVLSSALLIDHPGWLLASFIAGMIINAFASGVSGLPFLEVVSKVIPSERRASFFGTRNLWGGLLAFLAGLGVRQILASDLPFPYNYTLIFAIGTVAYTVGYAVFGRVTEPPDEPLPRASVLEELRLIPFTLRSDPAFRAFLGVRLLLAFATMAEPFYAVYALRVLEMPASMLGVFLMTLTGVAPLSNVIWTRVAQRHGSRRIIRYSAFFAALAPIIALALPPGARWSYLAVFVCSSVATQGFNLGHTNHLLNIAPTHARSRYIGVLNTLVGLALFAPVIGGLLADAAGYNVVFLLSSGLFCAAWFLAMKLRRDA</sequence>
<dbReference type="AlphaFoldDB" id="A0A841I145"/>
<dbReference type="RefSeq" id="WP_183985382.1">
    <property type="nucleotide sequence ID" value="NZ_JACHHG010000003.1"/>
</dbReference>
<dbReference type="InterPro" id="IPR011701">
    <property type="entry name" value="MFS"/>
</dbReference>
<organism evidence="2 3">
    <name type="scientific">Deinobacterium chartae</name>
    <dbReference type="NCBI Taxonomy" id="521158"/>
    <lineage>
        <taxon>Bacteria</taxon>
        <taxon>Thermotogati</taxon>
        <taxon>Deinococcota</taxon>
        <taxon>Deinococci</taxon>
        <taxon>Deinococcales</taxon>
        <taxon>Deinococcaceae</taxon>
        <taxon>Deinobacterium</taxon>
    </lineage>
</organism>
<evidence type="ECO:0000313" key="2">
    <source>
        <dbReference type="EMBL" id="MBB6097695.1"/>
    </source>
</evidence>
<dbReference type="InterPro" id="IPR052528">
    <property type="entry name" value="Sugar_transport-like"/>
</dbReference>
<feature type="transmembrane region" description="Helical" evidence="1">
    <location>
        <begin position="49"/>
        <end position="74"/>
    </location>
</feature>
<evidence type="ECO:0008006" key="4">
    <source>
        <dbReference type="Google" id="ProtNLM"/>
    </source>
</evidence>
<dbReference type="SUPFAM" id="SSF103473">
    <property type="entry name" value="MFS general substrate transporter"/>
    <property type="match status" value="1"/>
</dbReference>
<keyword evidence="1" id="KW-0812">Transmembrane</keyword>
<dbReference type="Pfam" id="PF07690">
    <property type="entry name" value="MFS_1"/>
    <property type="match status" value="1"/>
</dbReference>
<feature type="transmembrane region" description="Helical" evidence="1">
    <location>
        <begin position="299"/>
        <end position="317"/>
    </location>
</feature>
<feature type="transmembrane region" description="Helical" evidence="1">
    <location>
        <begin position="323"/>
        <end position="341"/>
    </location>
</feature>
<comment type="caution">
    <text evidence="2">The sequence shown here is derived from an EMBL/GenBank/DDBJ whole genome shotgun (WGS) entry which is preliminary data.</text>
</comment>
<dbReference type="GO" id="GO:0022857">
    <property type="term" value="F:transmembrane transporter activity"/>
    <property type="evidence" value="ECO:0007669"/>
    <property type="project" value="InterPro"/>
</dbReference>
<evidence type="ECO:0000313" key="3">
    <source>
        <dbReference type="Proteomes" id="UP000569951"/>
    </source>
</evidence>
<keyword evidence="1" id="KW-1133">Transmembrane helix</keyword>
<dbReference type="PANTHER" id="PTHR23526:SF1">
    <property type="entry name" value="MAJOR FACILITATOR SUPERFAMILY MFS_1"/>
    <property type="match status" value="1"/>
</dbReference>
<feature type="transmembrane region" description="Helical" evidence="1">
    <location>
        <begin position="156"/>
        <end position="174"/>
    </location>
</feature>
<feature type="transmembrane region" description="Helical" evidence="1">
    <location>
        <begin position="265"/>
        <end position="287"/>
    </location>
</feature>
<evidence type="ECO:0000256" key="1">
    <source>
        <dbReference type="SAM" id="Phobius"/>
    </source>
</evidence>
<dbReference type="PANTHER" id="PTHR23526">
    <property type="entry name" value="INTEGRAL MEMBRANE TRANSPORT PROTEIN-RELATED"/>
    <property type="match status" value="1"/>
</dbReference>
<feature type="transmembrane region" description="Helical" evidence="1">
    <location>
        <begin position="238"/>
        <end position="259"/>
    </location>
</feature>
<feature type="transmembrane region" description="Helical" evidence="1">
    <location>
        <begin position="180"/>
        <end position="201"/>
    </location>
</feature>
<keyword evidence="1" id="KW-0472">Membrane</keyword>
<dbReference type="Gene3D" id="1.20.1250.20">
    <property type="entry name" value="MFS general substrate transporter like domains"/>
    <property type="match status" value="1"/>
</dbReference>
<protein>
    <recommendedName>
        <fullName evidence="4">MFS transporter</fullName>
    </recommendedName>
</protein>
<feature type="transmembrane region" description="Helical" evidence="1">
    <location>
        <begin position="362"/>
        <end position="380"/>
    </location>
</feature>
<dbReference type="InterPro" id="IPR036259">
    <property type="entry name" value="MFS_trans_sf"/>
</dbReference>
<feature type="transmembrane region" description="Helical" evidence="1">
    <location>
        <begin position="86"/>
        <end position="106"/>
    </location>
</feature>
<accession>A0A841I145</accession>
<proteinExistence type="predicted"/>